<sequence>MVLLACRCHNLRQDGETHGMCVFCLGLEHAQAALEPKPACSICSAMPVKLRATREAFFHQTRSAAEVVETMASASEELEEGKETTVLVQDPVDRSLPCVSPPLAEPPLGVRSSVSAEPVLPSIRRDLPGIMRRAAARLKIPYPPMVEINVEGAWEGMQYARPVTWKEPPPPPMISLSKFVESSWGAPFQVSAPAKSYLPFTAVEGRDKAVFQGIPPLDPSLAAQLAQDSSARVAYRKPQHKDMKDRVSSSLLEKSYKLSAQMVGASSNIALLASSMSSLTMGRNSLTSSEVEEIGKAASAILQMAEALAVCAGSGMAVTVVSERHLWLSATTLKENQKMPLLNAPIEQEVLFGVSLAELTARLAKEEEERNAIEKAFPLKRHHSTAPHSSFSTAPRPKMIRQQTGFSQRQRENDATSEPSSRPPLPTEPTHQADLTTRETRPWTNGQTTTGRLAIRRVGSSLEWPVLTGPNGVTYAPSGRVQPWPIKSSLFK</sequence>
<comment type="caution">
    <text evidence="2">The sequence shown here is derived from an EMBL/GenBank/DDBJ whole genome shotgun (WGS) entry which is preliminary data.</text>
</comment>
<dbReference type="AlphaFoldDB" id="A0ABD0X7S9"/>
<gene>
    <name evidence="2" type="ORF">UPYG_G00053830</name>
</gene>
<evidence type="ECO:0000313" key="3">
    <source>
        <dbReference type="Proteomes" id="UP001557470"/>
    </source>
</evidence>
<protein>
    <submittedName>
        <fullName evidence="2">Uncharacterized protein</fullName>
    </submittedName>
</protein>
<evidence type="ECO:0000256" key="1">
    <source>
        <dbReference type="SAM" id="MobiDB-lite"/>
    </source>
</evidence>
<name>A0ABD0X7S9_UMBPY</name>
<reference evidence="2 3" key="1">
    <citation type="submission" date="2024-06" db="EMBL/GenBank/DDBJ databases">
        <authorList>
            <person name="Pan Q."/>
            <person name="Wen M."/>
            <person name="Jouanno E."/>
            <person name="Zahm M."/>
            <person name="Klopp C."/>
            <person name="Cabau C."/>
            <person name="Louis A."/>
            <person name="Berthelot C."/>
            <person name="Parey E."/>
            <person name="Roest Crollius H."/>
            <person name="Montfort J."/>
            <person name="Robinson-Rechavi M."/>
            <person name="Bouchez O."/>
            <person name="Lampietro C."/>
            <person name="Lopez Roques C."/>
            <person name="Donnadieu C."/>
            <person name="Postlethwait J."/>
            <person name="Bobe J."/>
            <person name="Verreycken H."/>
            <person name="Guiguen Y."/>
        </authorList>
    </citation>
    <scope>NUCLEOTIDE SEQUENCE [LARGE SCALE GENOMIC DNA]</scope>
    <source>
        <strain evidence="2">Up_M1</strain>
        <tissue evidence="2">Testis</tissue>
    </source>
</reference>
<evidence type="ECO:0000313" key="2">
    <source>
        <dbReference type="EMBL" id="KAL1005048.1"/>
    </source>
</evidence>
<organism evidence="2 3">
    <name type="scientific">Umbra pygmaea</name>
    <name type="common">Eastern mudminnow</name>
    <dbReference type="NCBI Taxonomy" id="75934"/>
    <lineage>
        <taxon>Eukaryota</taxon>
        <taxon>Metazoa</taxon>
        <taxon>Chordata</taxon>
        <taxon>Craniata</taxon>
        <taxon>Vertebrata</taxon>
        <taxon>Euteleostomi</taxon>
        <taxon>Actinopterygii</taxon>
        <taxon>Neopterygii</taxon>
        <taxon>Teleostei</taxon>
        <taxon>Protacanthopterygii</taxon>
        <taxon>Esociformes</taxon>
        <taxon>Umbridae</taxon>
        <taxon>Umbra</taxon>
    </lineage>
</organism>
<feature type="region of interest" description="Disordered" evidence="1">
    <location>
        <begin position="375"/>
        <end position="452"/>
    </location>
</feature>
<keyword evidence="3" id="KW-1185">Reference proteome</keyword>
<dbReference type="Gene3D" id="1.10.287.3160">
    <property type="match status" value="1"/>
</dbReference>
<feature type="compositionally biased region" description="Polar residues" evidence="1">
    <location>
        <begin position="442"/>
        <end position="451"/>
    </location>
</feature>
<accession>A0ABD0X7S9</accession>
<proteinExistence type="predicted"/>
<dbReference type="Proteomes" id="UP001557470">
    <property type="component" value="Unassembled WGS sequence"/>
</dbReference>
<dbReference type="EMBL" id="JAGEUA010000002">
    <property type="protein sequence ID" value="KAL1005048.1"/>
    <property type="molecule type" value="Genomic_DNA"/>
</dbReference>